<reference evidence="1" key="1">
    <citation type="submission" date="2018-11" db="EMBL/GenBank/DDBJ databases">
        <authorList>
            <consortium name="Genoscope - CEA"/>
            <person name="William W."/>
        </authorList>
    </citation>
    <scope>NUCLEOTIDE SEQUENCE</scope>
</reference>
<protein>
    <submittedName>
        <fullName evidence="1">Uncharacterized protein</fullName>
    </submittedName>
</protein>
<accession>A0A3P6DBJ4</accession>
<organism evidence="1">
    <name type="scientific">Brassica oleracea</name>
    <name type="common">Wild cabbage</name>
    <dbReference type="NCBI Taxonomy" id="3712"/>
    <lineage>
        <taxon>Eukaryota</taxon>
        <taxon>Viridiplantae</taxon>
        <taxon>Streptophyta</taxon>
        <taxon>Embryophyta</taxon>
        <taxon>Tracheophyta</taxon>
        <taxon>Spermatophyta</taxon>
        <taxon>Magnoliopsida</taxon>
        <taxon>eudicotyledons</taxon>
        <taxon>Gunneridae</taxon>
        <taxon>Pentapetalae</taxon>
        <taxon>rosids</taxon>
        <taxon>malvids</taxon>
        <taxon>Brassicales</taxon>
        <taxon>Brassicaceae</taxon>
        <taxon>Brassiceae</taxon>
        <taxon>Brassica</taxon>
    </lineage>
</organism>
<proteinExistence type="predicted"/>
<name>A0A3P6DBJ4_BRAOL</name>
<dbReference type="EMBL" id="LR031874">
    <property type="protein sequence ID" value="VDD24640.1"/>
    <property type="molecule type" value="Genomic_DNA"/>
</dbReference>
<evidence type="ECO:0000313" key="1">
    <source>
        <dbReference type="EMBL" id="VDD24640.1"/>
    </source>
</evidence>
<gene>
    <name evidence="1" type="ORF">BOLC2T10268H</name>
</gene>
<dbReference type="AlphaFoldDB" id="A0A3P6DBJ4"/>
<sequence length="150" mass="17579">MEEFLELEERLDPEQKLDDEWNTTRENLETSSKASIDRHHHYEIDQHPPYIIDQYPTYIIHRHPPDSIDLYPPDYIDQHPLLDELQSCVVELEPIEEIMHKSESSHLAVPEHLRPSICTEKAAVIHKKNRNVHLGSYNGVFVDDMYAVAS</sequence>